<reference evidence="3 4" key="1">
    <citation type="submission" date="2015-04" db="EMBL/GenBank/DDBJ databases">
        <title>Diachasmimorpha longicaudata entomopoxvirus genome.</title>
        <authorList>
            <person name="Coffman K.A."/>
            <person name="Burke G.R."/>
        </authorList>
    </citation>
    <scope>NUCLEOTIDE SEQUENCE [LARGE SCALE GENOMIC DNA]</scope>
</reference>
<keyword evidence="1" id="KW-0175">Coiled coil</keyword>
<accession>A0A7R5WF14</accession>
<keyword evidence="4" id="KW-1185">Reference proteome</keyword>
<evidence type="ECO:0000259" key="2">
    <source>
        <dbReference type="PROSITE" id="PS51750"/>
    </source>
</evidence>
<dbReference type="InterPro" id="IPR003497">
    <property type="entry name" value="BRO_N_domain"/>
</dbReference>
<dbReference type="EMBL" id="KR095315">
    <property type="protein sequence ID" value="AKS26305.1"/>
    <property type="molecule type" value="Genomic_DNA"/>
</dbReference>
<evidence type="ECO:0000313" key="3">
    <source>
        <dbReference type="EMBL" id="AKS26305.1"/>
    </source>
</evidence>
<organism evidence="3 4">
    <name type="scientific">Diachasmimorpha longicaudata entomopoxvirus</name>
    <dbReference type="NCBI Taxonomy" id="109981"/>
    <lineage>
        <taxon>Viruses</taxon>
        <taxon>Varidnaviria</taxon>
        <taxon>Bamfordvirae</taxon>
        <taxon>Nucleocytoviricota</taxon>
        <taxon>Pokkesviricetes</taxon>
        <taxon>Chitovirales</taxon>
        <taxon>Poxviridae</taxon>
        <taxon>Entomopoxvirinae</taxon>
        <taxon>Epsilonentomopoxvirus</taxon>
        <taxon>Epsilonentomopoxvirus dlongicaudata</taxon>
        <taxon>Diachasmimorpha entomopoxvirus</taxon>
    </lineage>
</organism>
<protein>
    <submittedName>
        <fullName evidence="3">Putative Bro-N domain-containing protein 3</fullName>
    </submittedName>
</protein>
<evidence type="ECO:0000313" key="4">
    <source>
        <dbReference type="Proteomes" id="UP000593702"/>
    </source>
</evidence>
<gene>
    <name evidence="3" type="ORF">DLEV_014</name>
</gene>
<name>A0A7R5WF14_9POXV</name>
<dbReference type="Proteomes" id="UP000593702">
    <property type="component" value="Segment"/>
</dbReference>
<evidence type="ECO:0000256" key="1">
    <source>
        <dbReference type="SAM" id="Coils"/>
    </source>
</evidence>
<feature type="domain" description="Bro-N" evidence="2">
    <location>
        <begin position="1"/>
        <end position="87"/>
    </location>
</feature>
<proteinExistence type="predicted"/>
<feature type="coiled-coil region" evidence="1">
    <location>
        <begin position="103"/>
        <end position="130"/>
    </location>
</feature>
<dbReference type="PROSITE" id="PS51750">
    <property type="entry name" value="BRO_N"/>
    <property type="match status" value="1"/>
</dbReference>
<sequence length="141" mass="16818">MVSYFVLDGEQYHHAKEFGKEKLRYLSKHFDDIIKELPDKYKKIKDNEVYLNISGLILVTMRSAKPEARDCQVYIVDTLIPRLQKKHTEEELEKQTKFLHSEIRWLKDRLKEKEGQYARLISQISDFTNKFSGLVANFKHK</sequence>